<dbReference type="Proteomes" id="UP001501455">
    <property type="component" value="Unassembled WGS sequence"/>
</dbReference>
<dbReference type="RefSeq" id="WP_345576304.1">
    <property type="nucleotide sequence ID" value="NZ_BAAAXF010000022.1"/>
</dbReference>
<keyword evidence="2" id="KW-1185">Reference proteome</keyword>
<reference evidence="2" key="1">
    <citation type="journal article" date="2019" name="Int. J. Syst. Evol. Microbiol.">
        <title>The Global Catalogue of Microorganisms (GCM) 10K type strain sequencing project: providing services to taxonomists for standard genome sequencing and annotation.</title>
        <authorList>
            <consortium name="The Broad Institute Genomics Platform"/>
            <consortium name="The Broad Institute Genome Sequencing Center for Infectious Disease"/>
            <person name="Wu L."/>
            <person name="Ma J."/>
        </authorList>
    </citation>
    <scope>NUCLEOTIDE SEQUENCE [LARGE SCALE GENOMIC DNA]</scope>
    <source>
        <strain evidence="2">JCM 4816</strain>
    </source>
</reference>
<organism evidence="1 2">
    <name type="scientific">Streptomyces prasinosporus</name>
    <dbReference type="NCBI Taxonomy" id="68256"/>
    <lineage>
        <taxon>Bacteria</taxon>
        <taxon>Bacillati</taxon>
        <taxon>Actinomycetota</taxon>
        <taxon>Actinomycetes</taxon>
        <taxon>Kitasatosporales</taxon>
        <taxon>Streptomycetaceae</taxon>
        <taxon>Streptomyces</taxon>
        <taxon>Streptomyces albogriseolus group</taxon>
    </lineage>
</organism>
<evidence type="ECO:0000313" key="2">
    <source>
        <dbReference type="Proteomes" id="UP001501455"/>
    </source>
</evidence>
<comment type="caution">
    <text evidence="1">The sequence shown here is derived from an EMBL/GenBank/DDBJ whole genome shotgun (WGS) entry which is preliminary data.</text>
</comment>
<evidence type="ECO:0000313" key="1">
    <source>
        <dbReference type="EMBL" id="GAA3496135.1"/>
    </source>
</evidence>
<gene>
    <name evidence="1" type="ORF">GCM10019016_032360</name>
</gene>
<protein>
    <recommendedName>
        <fullName evidence="3">MarR family transcriptional regulator</fullName>
    </recommendedName>
</protein>
<sequence>MLEQHFGLERKVLSVLEPEERATIAGALRKLLVSLEGDPR</sequence>
<proteinExistence type="predicted"/>
<name>A0ABP6TLK4_9ACTN</name>
<dbReference type="EMBL" id="BAAAXF010000022">
    <property type="protein sequence ID" value="GAA3496135.1"/>
    <property type="molecule type" value="Genomic_DNA"/>
</dbReference>
<evidence type="ECO:0008006" key="3">
    <source>
        <dbReference type="Google" id="ProtNLM"/>
    </source>
</evidence>
<accession>A0ABP6TLK4</accession>